<accession>A0A6J4ITU4</accession>
<dbReference type="EMBL" id="CADCTC010000152">
    <property type="protein sequence ID" value="CAA9260064.1"/>
    <property type="molecule type" value="Genomic_DNA"/>
</dbReference>
<proteinExistence type="predicted"/>
<protein>
    <submittedName>
        <fullName evidence="1">Uncharacterized protein</fullName>
    </submittedName>
</protein>
<organism evidence="1">
    <name type="scientific">uncultured Chloroflexota bacterium</name>
    <dbReference type="NCBI Taxonomy" id="166587"/>
    <lineage>
        <taxon>Bacteria</taxon>
        <taxon>Bacillati</taxon>
        <taxon>Chloroflexota</taxon>
        <taxon>environmental samples</taxon>
    </lineage>
</organism>
<evidence type="ECO:0000313" key="1">
    <source>
        <dbReference type="EMBL" id="CAA9260064.1"/>
    </source>
</evidence>
<dbReference type="AlphaFoldDB" id="A0A6J4ITU4"/>
<name>A0A6J4ITU4_9CHLR</name>
<gene>
    <name evidence="1" type="ORF">AVDCRST_MAG77-2524</name>
</gene>
<reference evidence="1" key="1">
    <citation type="submission" date="2020-02" db="EMBL/GenBank/DDBJ databases">
        <authorList>
            <person name="Meier V. D."/>
        </authorList>
    </citation>
    <scope>NUCLEOTIDE SEQUENCE</scope>
    <source>
        <strain evidence="1">AVDCRST_MAG77</strain>
    </source>
</reference>
<sequence length="46" mass="5157">MLPQVNETRRTVRRHNLCVVIQSMHELGISPEFGREAQAGPARVAT</sequence>